<keyword evidence="1" id="KW-0472">Membrane</keyword>
<dbReference type="EMBL" id="LAZR01023594">
    <property type="protein sequence ID" value="KKL77984.1"/>
    <property type="molecule type" value="Genomic_DNA"/>
</dbReference>
<feature type="transmembrane region" description="Helical" evidence="1">
    <location>
        <begin position="12"/>
        <end position="32"/>
    </location>
</feature>
<reference evidence="2" key="1">
    <citation type="journal article" date="2015" name="Nature">
        <title>Complex archaea that bridge the gap between prokaryotes and eukaryotes.</title>
        <authorList>
            <person name="Spang A."/>
            <person name="Saw J.H."/>
            <person name="Jorgensen S.L."/>
            <person name="Zaremba-Niedzwiedzka K."/>
            <person name="Martijn J."/>
            <person name="Lind A.E."/>
            <person name="van Eijk R."/>
            <person name="Schleper C."/>
            <person name="Guy L."/>
            <person name="Ettema T.J."/>
        </authorList>
    </citation>
    <scope>NUCLEOTIDE SEQUENCE</scope>
</reference>
<keyword evidence="1" id="KW-1133">Transmembrane helix</keyword>
<sequence length="139" mass="15393">MTASTEQYTSNGAGKVLLILAVIAFSAVVYLYTSGALSSLPMTQHAARGRADTAMDADEIRRMIDKRECRPIEFYTCPPVNQSKAICYLKVTSGDELWAGVIIGLHPPNKIITGYVAPYFEYWIPSIQRDGCWLASRIN</sequence>
<gene>
    <name evidence="2" type="ORF">LCGC14_2029470</name>
</gene>
<evidence type="ECO:0000256" key="1">
    <source>
        <dbReference type="SAM" id="Phobius"/>
    </source>
</evidence>
<name>A0A0F9EV94_9ZZZZ</name>
<keyword evidence="1" id="KW-0812">Transmembrane</keyword>
<evidence type="ECO:0000313" key="2">
    <source>
        <dbReference type="EMBL" id="KKL77984.1"/>
    </source>
</evidence>
<proteinExistence type="predicted"/>
<organism evidence="2">
    <name type="scientific">marine sediment metagenome</name>
    <dbReference type="NCBI Taxonomy" id="412755"/>
    <lineage>
        <taxon>unclassified sequences</taxon>
        <taxon>metagenomes</taxon>
        <taxon>ecological metagenomes</taxon>
    </lineage>
</organism>
<comment type="caution">
    <text evidence="2">The sequence shown here is derived from an EMBL/GenBank/DDBJ whole genome shotgun (WGS) entry which is preliminary data.</text>
</comment>
<dbReference type="AlphaFoldDB" id="A0A0F9EV94"/>
<protein>
    <submittedName>
        <fullName evidence="2">Uncharacterized protein</fullName>
    </submittedName>
</protein>
<accession>A0A0F9EV94</accession>